<dbReference type="RefSeq" id="WP_230729738.1">
    <property type="nucleotide sequence ID" value="NZ_JAJNDB010000001.1"/>
</dbReference>
<dbReference type="EMBL" id="JAJNDB010000001">
    <property type="protein sequence ID" value="MCD2192047.1"/>
    <property type="molecule type" value="Genomic_DNA"/>
</dbReference>
<dbReference type="InterPro" id="IPR036412">
    <property type="entry name" value="HAD-like_sf"/>
</dbReference>
<dbReference type="NCBIfam" id="TIGR01509">
    <property type="entry name" value="HAD-SF-IA-v3"/>
    <property type="match status" value="1"/>
</dbReference>
<dbReference type="InterPro" id="IPR052898">
    <property type="entry name" value="ACAD10-like"/>
</dbReference>
<comment type="caution">
    <text evidence="1">The sequence shown here is derived from an EMBL/GenBank/DDBJ whole genome shotgun (WGS) entry which is preliminary data.</text>
</comment>
<dbReference type="SFLD" id="SFLDG01129">
    <property type="entry name" value="C1.5:_HAD__Beta-PGM__Phosphata"/>
    <property type="match status" value="1"/>
</dbReference>
<keyword evidence="2" id="KW-1185">Reference proteome</keyword>
<name>A0ABS8P1C2_9PSEU</name>
<dbReference type="Pfam" id="PF00702">
    <property type="entry name" value="Hydrolase"/>
    <property type="match status" value="1"/>
</dbReference>
<reference evidence="1 2" key="1">
    <citation type="submission" date="2021-11" db="EMBL/GenBank/DDBJ databases">
        <title>Draft genome sequence of Actinomycetospora sp. SF1 isolated from the rhizosphere soil.</title>
        <authorList>
            <person name="Duangmal K."/>
            <person name="Chantavorakit T."/>
        </authorList>
    </citation>
    <scope>NUCLEOTIDE SEQUENCE [LARGE SCALE GENOMIC DNA]</scope>
    <source>
        <strain evidence="1 2">TBRC 5722</strain>
    </source>
</reference>
<gene>
    <name evidence="1" type="ORF">LQ327_01405</name>
</gene>
<dbReference type="Gene3D" id="3.40.50.1000">
    <property type="entry name" value="HAD superfamily/HAD-like"/>
    <property type="match status" value="1"/>
</dbReference>
<dbReference type="CDD" id="cd02603">
    <property type="entry name" value="HAD_sEH-N_like"/>
    <property type="match status" value="1"/>
</dbReference>
<sequence>MEIRAVVFDIGGVLEITPPMDVGARWEAELGLPTGAVHDRLGDVFAAGCLGHVTEIGVLDAICEQLEVTTTEADRLMAIMWERYLGVANTELIEWARELRPRHRTGILSNSFVGAREREQQAYGFGDLVDVLVYSHEAGVAKPDPRAYATVCRQLGVRPDQAVLLDDVDANLDGARSAGMLAVGYRTNAQAITELRDLLAD</sequence>
<dbReference type="InterPro" id="IPR006439">
    <property type="entry name" value="HAD-SF_hydro_IA"/>
</dbReference>
<dbReference type="Proteomes" id="UP001199469">
    <property type="component" value="Unassembled WGS sequence"/>
</dbReference>
<dbReference type="PANTHER" id="PTHR47829">
    <property type="entry name" value="HYDROLASE, PUTATIVE (AFU_ORTHOLOGUE AFUA_1G12880)-RELATED"/>
    <property type="match status" value="1"/>
</dbReference>
<dbReference type="PANTHER" id="PTHR47829:SF1">
    <property type="entry name" value="HAD FAMILY PHOSPHATASE"/>
    <property type="match status" value="1"/>
</dbReference>
<proteinExistence type="predicted"/>
<dbReference type="NCBIfam" id="TIGR01549">
    <property type="entry name" value="HAD-SF-IA-v1"/>
    <property type="match status" value="1"/>
</dbReference>
<evidence type="ECO:0000313" key="1">
    <source>
        <dbReference type="EMBL" id="MCD2192047.1"/>
    </source>
</evidence>
<dbReference type="InterPro" id="IPR023198">
    <property type="entry name" value="PGP-like_dom2"/>
</dbReference>
<dbReference type="SUPFAM" id="SSF56784">
    <property type="entry name" value="HAD-like"/>
    <property type="match status" value="1"/>
</dbReference>
<dbReference type="Gene3D" id="1.10.150.240">
    <property type="entry name" value="Putative phosphatase, domain 2"/>
    <property type="match status" value="1"/>
</dbReference>
<protein>
    <submittedName>
        <fullName evidence="1">HAD family phosphatase</fullName>
    </submittedName>
</protein>
<dbReference type="InterPro" id="IPR023214">
    <property type="entry name" value="HAD_sf"/>
</dbReference>
<accession>A0ABS8P1C2</accession>
<organism evidence="1 2">
    <name type="scientific">Actinomycetospora endophytica</name>
    <dbReference type="NCBI Taxonomy" id="2291215"/>
    <lineage>
        <taxon>Bacteria</taxon>
        <taxon>Bacillati</taxon>
        <taxon>Actinomycetota</taxon>
        <taxon>Actinomycetes</taxon>
        <taxon>Pseudonocardiales</taxon>
        <taxon>Pseudonocardiaceae</taxon>
        <taxon>Actinomycetospora</taxon>
    </lineage>
</organism>
<evidence type="ECO:0000313" key="2">
    <source>
        <dbReference type="Proteomes" id="UP001199469"/>
    </source>
</evidence>
<dbReference type="SFLD" id="SFLDS00003">
    <property type="entry name" value="Haloacid_Dehalogenase"/>
    <property type="match status" value="1"/>
</dbReference>